<sequence length="283" mass="31866">MMIKKNQEDDVVSPTILLIISELLSFFLLFSSIILICSVASHAATPIPVYGYKIVHSYPHDTKAFTEGLFYRNGFLYESTGLNGHSSIRKVNLESGKVVQQVAIEHRYFGEGISDWKDKLVSLTWQSHLGFVWDLKSLHRQHSFDYDGEGWGLTHNDKYLIMSDGSPIIRFLDPNSLTPIRTITVTVNGEELPELNELEWVNGEILANVWQTDRIVRIDPDTGKVVGIIDLTGLLSQAGPISPPVDVLNGIAWDSVGNRLFVTGKLWPKIFEITLEHPTKTHR</sequence>
<proteinExistence type="predicted"/>
<dbReference type="KEGG" id="zmp:Zymop_1242"/>
<dbReference type="PANTHER" id="PTHR31270:SF1">
    <property type="entry name" value="GLUTAMINYL-PEPTIDE CYCLOTRANSFERASE"/>
    <property type="match status" value="1"/>
</dbReference>
<dbReference type="PANTHER" id="PTHR31270">
    <property type="entry name" value="GLUTAMINYL-PEPTIDE CYCLOTRANSFERASE"/>
    <property type="match status" value="1"/>
</dbReference>
<name>F8EUB5_ZYMMT</name>
<dbReference type="InterPro" id="IPR011044">
    <property type="entry name" value="Quino_amine_DH_bsu"/>
</dbReference>
<feature type="transmembrane region" description="Helical" evidence="1">
    <location>
        <begin position="12"/>
        <end position="36"/>
    </location>
</feature>
<evidence type="ECO:0000256" key="1">
    <source>
        <dbReference type="SAM" id="Phobius"/>
    </source>
</evidence>
<organism evidence="2 3">
    <name type="scientific">Zymomonas mobilis subsp. pomaceae (strain ATCC 29192 / DSM 22645 / JCM 10191 / CCUG 17912 / NBRC 13757 / NCIMB 11200 / NRRL B-4491 / Barker I)</name>
    <dbReference type="NCBI Taxonomy" id="579138"/>
    <lineage>
        <taxon>Bacteria</taxon>
        <taxon>Pseudomonadati</taxon>
        <taxon>Pseudomonadota</taxon>
        <taxon>Alphaproteobacteria</taxon>
        <taxon>Sphingomonadales</taxon>
        <taxon>Zymomonadaceae</taxon>
        <taxon>Zymomonas</taxon>
    </lineage>
</organism>
<keyword evidence="2" id="KW-0808">Transferase</keyword>
<dbReference type="STRING" id="579138.Zymop_1242"/>
<dbReference type="Pfam" id="PF05096">
    <property type="entry name" value="Glu_cyclase_2"/>
    <property type="match status" value="1"/>
</dbReference>
<dbReference type="eggNOG" id="COG3823">
    <property type="taxonomic scope" value="Bacteria"/>
</dbReference>
<dbReference type="EMBL" id="CP002865">
    <property type="protein sequence ID" value="AEI38136.1"/>
    <property type="molecule type" value="Genomic_DNA"/>
</dbReference>
<dbReference type="InterPro" id="IPR007788">
    <property type="entry name" value="QCT"/>
</dbReference>
<dbReference type="AlphaFoldDB" id="F8EUB5"/>
<gene>
    <name evidence="2" type="ordered locus">Zymop_1242</name>
</gene>
<dbReference type="SUPFAM" id="SSF50969">
    <property type="entry name" value="YVTN repeat-like/Quinoprotein amine dehydrogenase"/>
    <property type="match status" value="1"/>
</dbReference>
<keyword evidence="1" id="KW-1133">Transmembrane helix</keyword>
<dbReference type="RefSeq" id="WP_013934531.1">
    <property type="nucleotide sequence ID" value="NC_015709.1"/>
</dbReference>
<evidence type="ECO:0000313" key="2">
    <source>
        <dbReference type="EMBL" id="AEI38136.1"/>
    </source>
</evidence>
<dbReference type="Proteomes" id="UP000000491">
    <property type="component" value="Chromosome"/>
</dbReference>
<dbReference type="HOGENOM" id="CLU_060272_2_2_5"/>
<dbReference type="GO" id="GO:0016603">
    <property type="term" value="F:glutaminyl-peptide cyclotransferase activity"/>
    <property type="evidence" value="ECO:0007669"/>
    <property type="project" value="InterPro"/>
</dbReference>
<accession>F8EUB5</accession>
<dbReference type="PATRIC" id="fig|579138.3.peg.1319"/>
<reference evidence="2 3" key="1">
    <citation type="journal article" date="2011" name="J. Bacteriol.">
        <title>Genome sequence of the ethanol-producing Zymomonas mobilis subsp. pomaceae lectotype strain ATCC 29192.</title>
        <authorList>
            <person name="Kouvelis V.N."/>
            <person name="Davenport K.W."/>
            <person name="Brettin T.S."/>
            <person name="Bruce D."/>
            <person name="Detter C."/>
            <person name="Han C.S."/>
            <person name="Nolan M."/>
            <person name="Tapia R."/>
            <person name="Damoulaki A."/>
            <person name="Kyrpides N.C."/>
            <person name="Typas M.A."/>
            <person name="Pappas K.M."/>
        </authorList>
    </citation>
    <scope>NUCLEOTIDE SEQUENCE [LARGE SCALE GENOMIC DNA]</scope>
    <source>
        <strain evidence="3">ATCC 29192 / DSM 22645 / JCM 10191 / CCUG 17912 / NBRC 13757 / NCIMB 11200 / NRRL B-4491 / Barker I</strain>
    </source>
</reference>
<protein>
    <submittedName>
        <fullName evidence="2">Glutamine cyclotransferase</fullName>
    </submittedName>
</protein>
<evidence type="ECO:0000313" key="3">
    <source>
        <dbReference type="Proteomes" id="UP000000491"/>
    </source>
</evidence>
<keyword evidence="1" id="KW-0472">Membrane</keyword>
<keyword evidence="1" id="KW-0812">Transmembrane</keyword>